<dbReference type="EMBL" id="JABBWG010000012">
    <property type="protein sequence ID" value="KAG1818083.1"/>
    <property type="molecule type" value="Genomic_DNA"/>
</dbReference>
<name>A0A9P7EDD5_9AGAM</name>
<dbReference type="AlphaFoldDB" id="A0A9P7EDD5"/>
<comment type="caution">
    <text evidence="1">The sequence shown here is derived from an EMBL/GenBank/DDBJ whole genome shotgun (WGS) entry which is preliminary data.</text>
</comment>
<evidence type="ECO:0000313" key="1">
    <source>
        <dbReference type="EMBL" id="KAG1818083.1"/>
    </source>
</evidence>
<protein>
    <submittedName>
        <fullName evidence="1">Uncharacterized protein</fullName>
    </submittedName>
</protein>
<gene>
    <name evidence="1" type="ORF">BJ212DRAFT_123314</name>
</gene>
<organism evidence="1 2">
    <name type="scientific">Suillus subaureus</name>
    <dbReference type="NCBI Taxonomy" id="48587"/>
    <lineage>
        <taxon>Eukaryota</taxon>
        <taxon>Fungi</taxon>
        <taxon>Dikarya</taxon>
        <taxon>Basidiomycota</taxon>
        <taxon>Agaricomycotina</taxon>
        <taxon>Agaricomycetes</taxon>
        <taxon>Agaricomycetidae</taxon>
        <taxon>Boletales</taxon>
        <taxon>Suillineae</taxon>
        <taxon>Suillaceae</taxon>
        <taxon>Suillus</taxon>
    </lineage>
</organism>
<reference evidence="1" key="1">
    <citation type="journal article" date="2020" name="New Phytol.">
        <title>Comparative genomics reveals dynamic genome evolution in host specialist ectomycorrhizal fungi.</title>
        <authorList>
            <person name="Lofgren L.A."/>
            <person name="Nguyen N.H."/>
            <person name="Vilgalys R."/>
            <person name="Ruytinx J."/>
            <person name="Liao H.L."/>
            <person name="Branco S."/>
            <person name="Kuo A."/>
            <person name="LaButti K."/>
            <person name="Lipzen A."/>
            <person name="Andreopoulos W."/>
            <person name="Pangilinan J."/>
            <person name="Riley R."/>
            <person name="Hundley H."/>
            <person name="Na H."/>
            <person name="Barry K."/>
            <person name="Grigoriev I.V."/>
            <person name="Stajich J.E."/>
            <person name="Kennedy P.G."/>
        </authorList>
    </citation>
    <scope>NUCLEOTIDE SEQUENCE</scope>
    <source>
        <strain evidence="1">MN1</strain>
    </source>
</reference>
<dbReference type="RefSeq" id="XP_041194143.1">
    <property type="nucleotide sequence ID" value="XM_041329513.1"/>
</dbReference>
<keyword evidence="2" id="KW-1185">Reference proteome</keyword>
<accession>A0A9P7EDD5</accession>
<dbReference type="GeneID" id="64623530"/>
<sequence length="92" mass="10229">MAWPLSGRLVLNSLLTESSIPMSRAFISASKSEARLEATMPLQCGVVWVIQRWGFVLEGPLYVLRYLVSMGVSYLTACCRSCYAILLDHLST</sequence>
<dbReference type="Proteomes" id="UP000807769">
    <property type="component" value="Unassembled WGS sequence"/>
</dbReference>
<evidence type="ECO:0000313" key="2">
    <source>
        <dbReference type="Proteomes" id="UP000807769"/>
    </source>
</evidence>
<proteinExistence type="predicted"/>